<name>A0AAP2XSC6_9FIRM</name>
<protein>
    <submittedName>
        <fullName evidence="1">Phage head-tail connector protein</fullName>
    </submittedName>
</protein>
<reference evidence="1" key="1">
    <citation type="submission" date="2022-06" db="EMBL/GenBank/DDBJ databases">
        <title>Isolation of gut microbiota from human fecal samples.</title>
        <authorList>
            <person name="Pamer E.G."/>
            <person name="Barat B."/>
            <person name="Waligurski E."/>
            <person name="Medina S."/>
            <person name="Paddock L."/>
            <person name="Mostad J."/>
        </authorList>
    </citation>
    <scope>NUCLEOTIDE SEQUENCE</scope>
    <source>
        <strain evidence="1">DFI.6.24</strain>
    </source>
</reference>
<organism evidence="1 2">
    <name type="scientific">Faecalibacillus intestinalis</name>
    <dbReference type="NCBI Taxonomy" id="1982626"/>
    <lineage>
        <taxon>Bacteria</taxon>
        <taxon>Bacillati</taxon>
        <taxon>Bacillota</taxon>
        <taxon>Erysipelotrichia</taxon>
        <taxon>Erysipelotrichales</taxon>
        <taxon>Coprobacillaceae</taxon>
        <taxon>Faecalibacillus</taxon>
    </lineage>
</organism>
<dbReference type="RefSeq" id="WP_117480952.1">
    <property type="nucleotide sequence ID" value="NZ_JADPGY010000013.1"/>
</dbReference>
<dbReference type="Proteomes" id="UP001204814">
    <property type="component" value="Unassembled WGS sequence"/>
</dbReference>
<comment type="caution">
    <text evidence="1">The sequence shown here is derived from an EMBL/GenBank/DDBJ whole genome shotgun (WGS) entry which is preliminary data.</text>
</comment>
<evidence type="ECO:0000313" key="1">
    <source>
        <dbReference type="EMBL" id="MCQ5060720.1"/>
    </source>
</evidence>
<dbReference type="AlphaFoldDB" id="A0AAP2XSC6"/>
<dbReference type="Pfam" id="PF05135">
    <property type="entry name" value="Phage_connect_1"/>
    <property type="match status" value="1"/>
</dbReference>
<evidence type="ECO:0000313" key="2">
    <source>
        <dbReference type="Proteomes" id="UP001204814"/>
    </source>
</evidence>
<proteinExistence type="predicted"/>
<dbReference type="InterPro" id="IPR021146">
    <property type="entry name" value="Phage_gp6-like_head-tail"/>
</dbReference>
<accession>A0AAP2XSC6</accession>
<gene>
    <name evidence="1" type="ORF">NE542_02560</name>
</gene>
<sequence length="110" mass="12459">MDKLKEQFKKLTGETDEELVSSFLLKSQNTVLSKTNRSELIDDLNDYVLKLAIALYNRQGNEGLASYSEGGESESYQSEDEILSGISNYRLSAMARRLKDEKKKSQKVSN</sequence>
<dbReference type="EMBL" id="JANGBO010000001">
    <property type="protein sequence ID" value="MCQ5060720.1"/>
    <property type="molecule type" value="Genomic_DNA"/>
</dbReference>